<dbReference type="EMBL" id="NBSH01000010">
    <property type="protein sequence ID" value="ORX35790.1"/>
    <property type="molecule type" value="Genomic_DNA"/>
</dbReference>
<dbReference type="GO" id="GO:0006400">
    <property type="term" value="P:tRNA modification"/>
    <property type="evidence" value="ECO:0007669"/>
    <property type="project" value="TreeGrafter"/>
</dbReference>
<comment type="caution">
    <text evidence="6">The sequence shown here is derived from an EMBL/GenBank/DDBJ whole genome shotgun (WGS) entry which is preliminary data.</text>
</comment>
<dbReference type="GeneID" id="33558264"/>
<dbReference type="PANTHER" id="PTHR11088:SF89">
    <property type="entry name" value="TRNA DIMETHYLALLYLTRANSFERASE"/>
    <property type="match status" value="1"/>
</dbReference>
<evidence type="ECO:0000256" key="1">
    <source>
        <dbReference type="ARBA" id="ARBA00005842"/>
    </source>
</evidence>
<keyword evidence="4" id="KW-0067">ATP-binding</keyword>
<evidence type="ECO:0000256" key="5">
    <source>
        <dbReference type="SAM" id="MobiDB-lite"/>
    </source>
</evidence>
<dbReference type="STRING" id="4999.A0A1Y1UCL8"/>
<dbReference type="InterPro" id="IPR018022">
    <property type="entry name" value="IPT"/>
</dbReference>
<dbReference type="InterPro" id="IPR027417">
    <property type="entry name" value="P-loop_NTPase"/>
</dbReference>
<dbReference type="Gene3D" id="3.40.50.300">
    <property type="entry name" value="P-loop containing nucleotide triphosphate hydrolases"/>
    <property type="match status" value="1"/>
</dbReference>
<dbReference type="PANTHER" id="PTHR11088">
    <property type="entry name" value="TRNA DIMETHYLALLYLTRANSFERASE"/>
    <property type="match status" value="1"/>
</dbReference>
<keyword evidence="7" id="KW-1185">Reference proteome</keyword>
<keyword evidence="3" id="KW-0547">Nucleotide-binding</keyword>
<dbReference type="InterPro" id="IPR039657">
    <property type="entry name" value="Dimethylallyltransferase"/>
</dbReference>
<proteinExistence type="inferred from homology"/>
<evidence type="ECO:0000313" key="7">
    <source>
        <dbReference type="Proteomes" id="UP000193218"/>
    </source>
</evidence>
<dbReference type="RefSeq" id="XP_021869954.1">
    <property type="nucleotide sequence ID" value="XM_022016455.1"/>
</dbReference>
<comment type="similarity">
    <text evidence="1">Belongs to the IPP transferase family.</text>
</comment>
<dbReference type="GO" id="GO:0005739">
    <property type="term" value="C:mitochondrion"/>
    <property type="evidence" value="ECO:0007669"/>
    <property type="project" value="TreeGrafter"/>
</dbReference>
<dbReference type="Proteomes" id="UP000193218">
    <property type="component" value="Unassembled WGS sequence"/>
</dbReference>
<dbReference type="AlphaFoldDB" id="A0A1Y1UCL8"/>
<feature type="region of interest" description="Disordered" evidence="5">
    <location>
        <begin position="522"/>
        <end position="563"/>
    </location>
</feature>
<reference evidence="6 7" key="1">
    <citation type="submission" date="2017-03" db="EMBL/GenBank/DDBJ databases">
        <title>Widespread Adenine N6-methylation of Active Genes in Fungi.</title>
        <authorList>
            <consortium name="DOE Joint Genome Institute"/>
            <person name="Mondo S.J."/>
            <person name="Dannebaum R.O."/>
            <person name="Kuo R.C."/>
            <person name="Louie K.B."/>
            <person name="Bewick A.J."/>
            <person name="Labutti K."/>
            <person name="Haridas S."/>
            <person name="Kuo A."/>
            <person name="Salamov A."/>
            <person name="Ahrendt S.R."/>
            <person name="Lau R."/>
            <person name="Bowen B.P."/>
            <person name="Lipzen A."/>
            <person name="Sullivan W."/>
            <person name="Andreopoulos W.B."/>
            <person name="Clum A."/>
            <person name="Lindquist E."/>
            <person name="Daum C."/>
            <person name="Northen T.R."/>
            <person name="Ramamoorthy G."/>
            <person name="Schmitz R.J."/>
            <person name="Gryganskyi A."/>
            <person name="Culley D."/>
            <person name="Magnuson J."/>
            <person name="James T.Y."/>
            <person name="O'Malley M.A."/>
            <person name="Stajich J.E."/>
            <person name="Spatafora J.W."/>
            <person name="Visel A."/>
            <person name="Grigoriev I.V."/>
        </authorList>
    </citation>
    <scope>NUCLEOTIDE SEQUENCE [LARGE SCALE GENOMIC DNA]</scope>
    <source>
        <strain evidence="6 7">NRRL Y-17943</strain>
    </source>
</reference>
<dbReference type="OrthoDB" id="775260at2759"/>
<evidence type="ECO:0000256" key="2">
    <source>
        <dbReference type="ARBA" id="ARBA00022679"/>
    </source>
</evidence>
<evidence type="ECO:0000313" key="6">
    <source>
        <dbReference type="EMBL" id="ORX35790.1"/>
    </source>
</evidence>
<sequence length="563" mass="62463">MTLVLRRQFATLMSTAHRASTSVTSSSAAGSAQRLRDIVCVCGTTGVGKSQLAVALGQSIQNGGSSDAGPSRSKRAVILSADSMQLYKGLDVITNKVTVEEQGGIEHWGLDVVTPGQEASWELGRWCSEAEKKISSLDDSTLPIICGGTHYFMQHFLFPPAELSLARSEPPEKALEIRWKPPCPRPAVPDLMDPSLVTLLDTFWTTKPVFPKLADSVIDPPDQKDRPVQTSRPTEIEDHHLLSIYQVLQAVDPDEAARWHWRDGRKVRRALERWWERGGAPAVGTPDNVGRNARFRTLIFWVYEPPETLKKRLDDRVDVMVENGLLREIAEMREIAKQMFGSSQAVDHTEGVFQAIGYKEFAGLPLDETSDPASHPLFSSMLSQTKSKTFQYAKSQLKWIRKQLLPVVQESQAKGSEVFLYIVPGGPAGQEMATPILHAFLDTRELPEALSTGSPHAKSLLGNGMQSDLLRPNVPNTAERQRIHARRDCEQCSSPGLPVSVPVKEWSMHLTSRQHKKAIFEASGGRERVRQEQLANREAKRAERARLREGLVPPEGQKGDQSA</sequence>
<gene>
    <name evidence="6" type="ORF">BD324DRAFT_631705</name>
</gene>
<dbReference type="FunCoup" id="A0A1Y1UCL8">
    <property type="interactions" value="442"/>
</dbReference>
<dbReference type="GO" id="GO:0005524">
    <property type="term" value="F:ATP binding"/>
    <property type="evidence" value="ECO:0007669"/>
    <property type="project" value="UniProtKB-KW"/>
</dbReference>
<dbReference type="InParanoid" id="A0A1Y1UCL8"/>
<keyword evidence="2 6" id="KW-0808">Transferase</keyword>
<accession>A0A1Y1UCL8</accession>
<name>A0A1Y1UCL8_9TREE</name>
<dbReference type="GO" id="GO:0052381">
    <property type="term" value="F:tRNA dimethylallyltransferase activity"/>
    <property type="evidence" value="ECO:0007669"/>
    <property type="project" value="InterPro"/>
</dbReference>
<dbReference type="Pfam" id="PF01715">
    <property type="entry name" value="IPPT"/>
    <property type="match status" value="2"/>
</dbReference>
<dbReference type="HAMAP" id="MF_00185">
    <property type="entry name" value="IPP_trans"/>
    <property type="match status" value="1"/>
</dbReference>
<evidence type="ECO:0000256" key="3">
    <source>
        <dbReference type="ARBA" id="ARBA00022741"/>
    </source>
</evidence>
<evidence type="ECO:0000256" key="4">
    <source>
        <dbReference type="ARBA" id="ARBA00022840"/>
    </source>
</evidence>
<feature type="compositionally biased region" description="Basic and acidic residues" evidence="5">
    <location>
        <begin position="524"/>
        <end position="549"/>
    </location>
</feature>
<dbReference type="Gene3D" id="1.10.20.140">
    <property type="match status" value="1"/>
</dbReference>
<protein>
    <submittedName>
        <fullName evidence="6">IPP transferase-domain-containing protein</fullName>
    </submittedName>
</protein>
<dbReference type="SUPFAM" id="SSF52540">
    <property type="entry name" value="P-loop containing nucleoside triphosphate hydrolases"/>
    <property type="match status" value="2"/>
</dbReference>
<organism evidence="6 7">
    <name type="scientific">Kockovaella imperatae</name>
    <dbReference type="NCBI Taxonomy" id="4999"/>
    <lineage>
        <taxon>Eukaryota</taxon>
        <taxon>Fungi</taxon>
        <taxon>Dikarya</taxon>
        <taxon>Basidiomycota</taxon>
        <taxon>Agaricomycotina</taxon>
        <taxon>Tremellomycetes</taxon>
        <taxon>Tremellales</taxon>
        <taxon>Cuniculitremaceae</taxon>
        <taxon>Kockovaella</taxon>
    </lineage>
</organism>